<organism evidence="2 3">
    <name type="scientific">Pseudochryseolinea flava</name>
    <dbReference type="NCBI Taxonomy" id="2059302"/>
    <lineage>
        <taxon>Bacteria</taxon>
        <taxon>Pseudomonadati</taxon>
        <taxon>Bacteroidota</taxon>
        <taxon>Cytophagia</taxon>
        <taxon>Cytophagales</taxon>
        <taxon>Fulvivirgaceae</taxon>
        <taxon>Pseudochryseolinea</taxon>
    </lineage>
</organism>
<dbReference type="AlphaFoldDB" id="A0A364XX75"/>
<keyword evidence="1" id="KW-0472">Membrane</keyword>
<keyword evidence="3" id="KW-1185">Reference proteome</keyword>
<accession>A0A364XX75</accession>
<proteinExistence type="predicted"/>
<name>A0A364XX75_9BACT</name>
<evidence type="ECO:0000313" key="2">
    <source>
        <dbReference type="EMBL" id="RAV98855.1"/>
    </source>
</evidence>
<evidence type="ECO:0000313" key="3">
    <source>
        <dbReference type="Proteomes" id="UP000251889"/>
    </source>
</evidence>
<dbReference type="RefSeq" id="WP_112748964.1">
    <property type="nucleotide sequence ID" value="NZ_QMFY01000014.1"/>
</dbReference>
<gene>
    <name evidence="2" type="ORF">DQQ10_21365</name>
</gene>
<protein>
    <submittedName>
        <fullName evidence="2">Uncharacterized protein</fullName>
    </submittedName>
</protein>
<reference evidence="2 3" key="1">
    <citation type="submission" date="2018-06" db="EMBL/GenBank/DDBJ databases">
        <title>Chryseolinea flavus sp. nov., a member of the phylum Bacteroidetes isolated from soil.</title>
        <authorList>
            <person name="Li Y."/>
            <person name="Wang J."/>
        </authorList>
    </citation>
    <scope>NUCLEOTIDE SEQUENCE [LARGE SCALE GENOMIC DNA]</scope>
    <source>
        <strain evidence="2 3">SDU1-6</strain>
    </source>
</reference>
<dbReference type="Proteomes" id="UP000251889">
    <property type="component" value="Unassembled WGS sequence"/>
</dbReference>
<feature type="transmembrane region" description="Helical" evidence="1">
    <location>
        <begin position="45"/>
        <end position="64"/>
    </location>
</feature>
<keyword evidence="1" id="KW-1133">Transmembrane helix</keyword>
<evidence type="ECO:0000256" key="1">
    <source>
        <dbReference type="SAM" id="Phobius"/>
    </source>
</evidence>
<comment type="caution">
    <text evidence="2">The sequence shown here is derived from an EMBL/GenBank/DDBJ whole genome shotgun (WGS) entry which is preliminary data.</text>
</comment>
<dbReference type="EMBL" id="QMFY01000014">
    <property type="protein sequence ID" value="RAV98855.1"/>
    <property type="molecule type" value="Genomic_DNA"/>
</dbReference>
<sequence length="124" mass="14353">MNKQEYKPSASKLLSAFTAKVDSRWKVASQWLTQKSDAWSRTTKAIILWVGIALASAVLLHVMFTPANLHVLRNILKPSIPEFFLPDTCFERIAPIQHYKSLDSLLNDQYRHFDSLVRHYVPRK</sequence>
<keyword evidence="1" id="KW-0812">Transmembrane</keyword>